<evidence type="ECO:0000313" key="3">
    <source>
        <dbReference type="Proteomes" id="UP000319783"/>
    </source>
</evidence>
<organism evidence="2 3">
    <name type="scientific">Candidatus Jettenia ecosi</name>
    <dbReference type="NCBI Taxonomy" id="2494326"/>
    <lineage>
        <taxon>Bacteria</taxon>
        <taxon>Pseudomonadati</taxon>
        <taxon>Planctomycetota</taxon>
        <taxon>Candidatus Brocadiia</taxon>
        <taxon>Candidatus Brocadiales</taxon>
        <taxon>Candidatus Brocadiaceae</taxon>
        <taxon>Candidatus Jettenia</taxon>
    </lineage>
</organism>
<proteinExistence type="predicted"/>
<evidence type="ECO:0000313" key="2">
    <source>
        <dbReference type="EMBL" id="TLD42823.1"/>
    </source>
</evidence>
<accession>A0A533QDJ3</accession>
<dbReference type="AlphaFoldDB" id="A0A533QDJ3"/>
<comment type="caution">
    <text evidence="2">The sequence shown here is derived from an EMBL/GenBank/DDBJ whole genome shotgun (WGS) entry which is preliminary data.</text>
</comment>
<dbReference type="Proteomes" id="UP000319783">
    <property type="component" value="Unassembled WGS sequence"/>
</dbReference>
<dbReference type="EMBL" id="SULG01000012">
    <property type="protein sequence ID" value="TLD42823.1"/>
    <property type="molecule type" value="Genomic_DNA"/>
</dbReference>
<protein>
    <submittedName>
        <fullName evidence="2">Uncharacterized protein</fullName>
    </submittedName>
</protein>
<reference evidence="2 3" key="1">
    <citation type="submission" date="2019-04" db="EMBL/GenBank/DDBJ databases">
        <title>Genome of a novel bacterium Candidatus Jettenia ecosi reconstructed from metagenome of an anammox bioreactor.</title>
        <authorList>
            <person name="Mardanov A.V."/>
            <person name="Beletsky A.V."/>
            <person name="Ravin N.V."/>
            <person name="Botchkova E.A."/>
            <person name="Litti Y.V."/>
            <person name="Nozhevnikova A.N."/>
        </authorList>
    </citation>
    <scope>NUCLEOTIDE SEQUENCE [LARGE SCALE GENOMIC DNA]</scope>
    <source>
        <strain evidence="2">J2</strain>
    </source>
</reference>
<gene>
    <name evidence="2" type="ORF">JETT_0845</name>
</gene>
<feature type="compositionally biased region" description="Low complexity" evidence="1">
    <location>
        <begin position="15"/>
        <end position="26"/>
    </location>
</feature>
<feature type="compositionally biased region" description="Polar residues" evidence="1">
    <location>
        <begin position="27"/>
        <end position="39"/>
    </location>
</feature>
<name>A0A533QDJ3_9BACT</name>
<feature type="region of interest" description="Disordered" evidence="1">
    <location>
        <begin position="1"/>
        <end position="74"/>
    </location>
</feature>
<feature type="compositionally biased region" description="Basic and acidic residues" evidence="1">
    <location>
        <begin position="1"/>
        <end position="12"/>
    </location>
</feature>
<sequence>MGNNENIREKPSGENSSQQNSTQSSQDKPQSYGTVSVQKELNRSKPISYGTVSRSYTEDTKNNVTIEKPLKEDN</sequence>
<evidence type="ECO:0000256" key="1">
    <source>
        <dbReference type="SAM" id="MobiDB-lite"/>
    </source>
</evidence>